<dbReference type="GO" id="GO:0016020">
    <property type="term" value="C:membrane"/>
    <property type="evidence" value="ECO:0007669"/>
    <property type="project" value="UniProtKB-SubCell"/>
</dbReference>
<dbReference type="Proteomes" id="UP000613177">
    <property type="component" value="Unassembled WGS sequence"/>
</dbReference>
<reference evidence="8" key="1">
    <citation type="submission" date="2021-01" db="EMBL/GenBank/DDBJ databases">
        <title>Metabolic potential, ecology and presence of endohyphal bacteria is reflected in genomic diversity of Mucoromycotina.</title>
        <authorList>
            <person name="Muszewska A."/>
            <person name="Okrasinska A."/>
            <person name="Steczkiewicz K."/>
            <person name="Drgas O."/>
            <person name="Orlowska M."/>
            <person name="Perlinska-Lenart U."/>
            <person name="Aleksandrzak-Piekarczyk T."/>
            <person name="Szatraj K."/>
            <person name="Zielenkiewicz U."/>
            <person name="Pilsyk S."/>
            <person name="Malc E."/>
            <person name="Mieczkowski P."/>
            <person name="Kruszewska J.S."/>
            <person name="Biernat P."/>
            <person name="Pawlowska J."/>
        </authorList>
    </citation>
    <scope>NUCLEOTIDE SEQUENCE</scope>
    <source>
        <strain evidence="8">WA0000018081</strain>
    </source>
</reference>
<keyword evidence="5 7" id="KW-0472">Membrane</keyword>
<evidence type="ECO:0000256" key="5">
    <source>
        <dbReference type="ARBA" id="ARBA00023136"/>
    </source>
</evidence>
<evidence type="ECO:0000256" key="6">
    <source>
        <dbReference type="SAM" id="MobiDB-lite"/>
    </source>
</evidence>
<protein>
    <recommendedName>
        <fullName evidence="10">Glycerol transporter</fullName>
    </recommendedName>
</protein>
<dbReference type="GO" id="GO:0005783">
    <property type="term" value="C:endoplasmic reticulum"/>
    <property type="evidence" value="ECO:0007669"/>
    <property type="project" value="TreeGrafter"/>
</dbReference>
<evidence type="ECO:0000256" key="2">
    <source>
        <dbReference type="ARBA" id="ARBA00010323"/>
    </source>
</evidence>
<feature type="transmembrane region" description="Helical" evidence="7">
    <location>
        <begin position="406"/>
        <end position="432"/>
    </location>
</feature>
<feature type="transmembrane region" description="Helical" evidence="7">
    <location>
        <begin position="438"/>
        <end position="460"/>
    </location>
</feature>
<keyword evidence="9" id="KW-1185">Reference proteome</keyword>
<evidence type="ECO:0000313" key="8">
    <source>
        <dbReference type="EMBL" id="KAG2230939.1"/>
    </source>
</evidence>
<feature type="transmembrane region" description="Helical" evidence="7">
    <location>
        <begin position="343"/>
        <end position="363"/>
    </location>
</feature>
<feature type="transmembrane region" description="Helical" evidence="7">
    <location>
        <begin position="472"/>
        <end position="495"/>
    </location>
</feature>
<feature type="compositionally biased region" description="Basic and acidic residues" evidence="6">
    <location>
        <begin position="562"/>
        <end position="572"/>
    </location>
</feature>
<comment type="caution">
    <text evidence="8">The sequence shown here is derived from an EMBL/GenBank/DDBJ whole genome shotgun (WGS) entry which is preliminary data.</text>
</comment>
<keyword evidence="4 7" id="KW-1133">Transmembrane helix</keyword>
<gene>
    <name evidence="8" type="ORF">INT48_001455</name>
</gene>
<dbReference type="EMBL" id="JAEPRE010000175">
    <property type="protein sequence ID" value="KAG2230939.1"/>
    <property type="molecule type" value="Genomic_DNA"/>
</dbReference>
<feature type="transmembrane region" description="Helical" evidence="7">
    <location>
        <begin position="28"/>
        <end position="47"/>
    </location>
</feature>
<dbReference type="GO" id="GO:0006506">
    <property type="term" value="P:GPI anchor biosynthetic process"/>
    <property type="evidence" value="ECO:0007669"/>
    <property type="project" value="TreeGrafter"/>
</dbReference>
<accession>A0A8H7SIA4</accession>
<evidence type="ECO:0000256" key="1">
    <source>
        <dbReference type="ARBA" id="ARBA00004141"/>
    </source>
</evidence>
<name>A0A8H7SIA4_9FUNG</name>
<feature type="transmembrane region" description="Helical" evidence="7">
    <location>
        <begin position="261"/>
        <end position="280"/>
    </location>
</feature>
<feature type="compositionally biased region" description="Low complexity" evidence="6">
    <location>
        <begin position="588"/>
        <end position="601"/>
    </location>
</feature>
<comment type="subcellular location">
    <subcellularLocation>
        <location evidence="1">Membrane</location>
        <topology evidence="1">Multi-pass membrane protein</topology>
    </subcellularLocation>
</comment>
<organism evidence="8 9">
    <name type="scientific">Thamnidium elegans</name>
    <dbReference type="NCBI Taxonomy" id="101142"/>
    <lineage>
        <taxon>Eukaryota</taxon>
        <taxon>Fungi</taxon>
        <taxon>Fungi incertae sedis</taxon>
        <taxon>Mucoromycota</taxon>
        <taxon>Mucoromycotina</taxon>
        <taxon>Mucoromycetes</taxon>
        <taxon>Mucorales</taxon>
        <taxon>Mucorineae</taxon>
        <taxon>Mucoraceae</taxon>
        <taxon>Thamnidium</taxon>
    </lineage>
</organism>
<feature type="transmembrane region" description="Helical" evidence="7">
    <location>
        <begin position="159"/>
        <end position="178"/>
    </location>
</feature>
<dbReference type="AlphaFoldDB" id="A0A8H7SIA4"/>
<dbReference type="PANTHER" id="PTHR13285">
    <property type="entry name" value="ACYLTRANSFERASE"/>
    <property type="match status" value="1"/>
</dbReference>
<feature type="transmembrane region" description="Helical" evidence="7">
    <location>
        <begin position="507"/>
        <end position="532"/>
    </location>
</feature>
<evidence type="ECO:0000256" key="4">
    <source>
        <dbReference type="ARBA" id="ARBA00022989"/>
    </source>
</evidence>
<evidence type="ECO:0008006" key="10">
    <source>
        <dbReference type="Google" id="ProtNLM"/>
    </source>
</evidence>
<keyword evidence="3 7" id="KW-0812">Transmembrane</keyword>
<sequence>MVDEPPSTTLKKENKISIKPSRWHTKEFYFYYVCFCIVVPYMFYVPYKLSTKSHPNYPKYADLLSEGWIFGRQVDNSDSQYSQFREHIPKILPLLVIHVLLNAANRRFHFIQSHIRFSLLTSLMVLVIFHGSSSLKYLAIISISYAIGRRAAGTKWNPILTWVFNLAILFLNEHYGGYRFANIFGEWAAPLDAFGGVQARWHVLFNFAMLRLVSFNMDYYWACNSKQMAEVKDHHEENAPPLTDKERITTPLKNLDKDYGYLNFLAYVLYTPLLLCGPIITYNNFISQFRYPSKNITKRYVILYAIRLAVVILIMELTLHFLYVVAISKSKAWDGATPLEMSMIGYFNLVIIWMKLLIPWRFFRFWSLADGIWVEENMIRCMSNNFSAQRFWKSWHSTFNRWITRYIYIPLGGTQYMAYNMWIVFTFVALWHDIELRLLAWGWLICLFLLPEIIASSLFSERKFGDKPYYRVVCGLGAVANILMMMIANLVGFAVGLDGVKEMLTKIFGTANGLSFLGTVTICLFIAVQIMFEIRESEKRRGDPKWKIIMVTFSSAKPLDKENSVAGVDHRGSQGISHQKREMRKRFSPGNSGNKQGSGSSATYVAPVAAVL</sequence>
<evidence type="ECO:0000313" key="9">
    <source>
        <dbReference type="Proteomes" id="UP000613177"/>
    </source>
</evidence>
<dbReference type="PANTHER" id="PTHR13285:SF18">
    <property type="entry name" value="PROTEIN-CYSTEINE N-PALMITOYLTRANSFERASE RASP"/>
    <property type="match status" value="1"/>
</dbReference>
<evidence type="ECO:0000256" key="3">
    <source>
        <dbReference type="ARBA" id="ARBA00022692"/>
    </source>
</evidence>
<dbReference type="Pfam" id="PF03062">
    <property type="entry name" value="MBOAT"/>
    <property type="match status" value="1"/>
</dbReference>
<dbReference type="InterPro" id="IPR051085">
    <property type="entry name" value="MB_O-acyltransferase"/>
</dbReference>
<feature type="region of interest" description="Disordered" evidence="6">
    <location>
        <begin position="562"/>
        <end position="601"/>
    </location>
</feature>
<feature type="transmembrane region" description="Helical" evidence="7">
    <location>
        <begin position="301"/>
        <end position="323"/>
    </location>
</feature>
<dbReference type="GO" id="GO:0008374">
    <property type="term" value="F:O-acyltransferase activity"/>
    <property type="evidence" value="ECO:0007669"/>
    <property type="project" value="TreeGrafter"/>
</dbReference>
<feature type="transmembrane region" description="Helical" evidence="7">
    <location>
        <begin position="117"/>
        <end position="147"/>
    </location>
</feature>
<evidence type="ECO:0000256" key="7">
    <source>
        <dbReference type="SAM" id="Phobius"/>
    </source>
</evidence>
<comment type="similarity">
    <text evidence="2">Belongs to the membrane-bound acyltransferase family.</text>
</comment>
<dbReference type="InterPro" id="IPR004299">
    <property type="entry name" value="MBOAT_fam"/>
</dbReference>
<proteinExistence type="inferred from homology"/>